<dbReference type="Proteomes" id="UP000078287">
    <property type="component" value="Unassembled WGS sequence"/>
</dbReference>
<evidence type="ECO:0000313" key="2">
    <source>
        <dbReference type="Proteomes" id="UP000078287"/>
    </source>
</evidence>
<dbReference type="AlphaFoldDB" id="A0A178M8X4"/>
<proteinExistence type="predicted"/>
<accession>A0A178M8X4</accession>
<dbReference type="RefSeq" id="WP_066788071.1">
    <property type="nucleotide sequence ID" value="NZ_LWQS01000058.1"/>
</dbReference>
<dbReference type="EMBL" id="LWQS01000058">
    <property type="protein sequence ID" value="OAN45210.1"/>
    <property type="molecule type" value="Genomic_DNA"/>
</dbReference>
<organism evidence="1 2">
    <name type="scientific">Chloroflexus islandicus</name>
    <dbReference type="NCBI Taxonomy" id="1707952"/>
    <lineage>
        <taxon>Bacteria</taxon>
        <taxon>Bacillati</taxon>
        <taxon>Chloroflexota</taxon>
        <taxon>Chloroflexia</taxon>
        <taxon>Chloroflexales</taxon>
        <taxon>Chloroflexineae</taxon>
        <taxon>Chloroflexaceae</taxon>
        <taxon>Chloroflexus</taxon>
    </lineage>
</organism>
<name>A0A178M8X4_9CHLR</name>
<evidence type="ECO:0000313" key="1">
    <source>
        <dbReference type="EMBL" id="OAN45210.1"/>
    </source>
</evidence>
<comment type="caution">
    <text evidence="1">The sequence shown here is derived from an EMBL/GenBank/DDBJ whole genome shotgun (WGS) entry which is preliminary data.</text>
</comment>
<reference evidence="1 2" key="1">
    <citation type="submission" date="2016-04" db="EMBL/GenBank/DDBJ databases">
        <title>Chloroflexus islandicus sp. nov., a thermophilic filamentous anoxygenic phototrophic bacterium from geyser Strokkur (Iceland).</title>
        <authorList>
            <person name="Gaisin V.A."/>
            <person name="Kalashnikov A.M."/>
            <person name="Sukhacheva M.V."/>
            <person name="Grouzdev D.S."/>
            <person name="Ivanov T.M."/>
            <person name="Kuznetsov B."/>
            <person name="Gorlenko V.M."/>
        </authorList>
    </citation>
    <scope>NUCLEOTIDE SEQUENCE [LARGE SCALE GENOMIC DNA]</scope>
    <source>
        <strain evidence="2">isl-2</strain>
    </source>
</reference>
<sequence length="252" mass="29050">MIAPTMTTLNSPATLHASVVGDEAATGLATIDVEELARRCAIESERFYRGQSHDSRYSYELFRRALVERDETAWNYLFQHYSPLVEGWIRRSGAFVSSGESSEYFVVGAFAKFWRAVTPERFASFPNLASLLQYLQLCASSVVIDSVRAQSWAEMMPEERISEQRMPRLSPDEEAMQRVDRQEFWRFIDSQLHNESERVVVYGSFVLGLTPRAIFERYASLFESVYDVYNVKRNVLSRLSRNNHLRALFAQA</sequence>
<keyword evidence="2" id="KW-1185">Reference proteome</keyword>
<gene>
    <name evidence="1" type="ORF">A6A03_15500</name>
</gene>
<dbReference type="Gene3D" id="1.10.1740.10">
    <property type="match status" value="1"/>
</dbReference>
<dbReference type="OrthoDB" id="149053at2"/>
<protein>
    <submittedName>
        <fullName evidence="1">Uncharacterized protein</fullName>
    </submittedName>
</protein>
<dbReference type="STRING" id="1707952.A6A03_15500"/>